<dbReference type="PANTHER" id="PTHR21666:SF289">
    <property type="entry name" value="L-ALA--D-GLU ENDOPEPTIDASE"/>
    <property type="match status" value="1"/>
</dbReference>
<dbReference type="InterPro" id="IPR058593">
    <property type="entry name" value="ARB_07466-like_C"/>
</dbReference>
<evidence type="ECO:0000313" key="5">
    <source>
        <dbReference type="Proteomes" id="UP000756387"/>
    </source>
</evidence>
<feature type="domain" description="ARB-07466-like C-terminal" evidence="3">
    <location>
        <begin position="219"/>
        <end position="263"/>
    </location>
</feature>
<evidence type="ECO:0000259" key="3">
    <source>
        <dbReference type="Pfam" id="PF26571"/>
    </source>
</evidence>
<dbReference type="CDD" id="cd12797">
    <property type="entry name" value="M23_peptidase"/>
    <property type="match status" value="1"/>
</dbReference>
<sequence length="273" mass="27763">MLIAVGTVLNPAAQANCLPSAAAATDASDPVSVPETARVVFPLPAGTWVRTSRYGTRVHPITGERKLHSGVDFAASAGTPILAAADGRVVFAGPATGYGHWIVIEHTVDGKRVATGYAHMYASGVHVATGDTVTAGQHIADVGSDGYSTGAHLHFELFPGGADAPPADPEPWLASHGAATAAVDADAAVAGCSEPAAGPATEFPGEDPDGMVDDPTSKGLITARTAHVLAQVRTHFPATAWACWSPRSGPSEHPLGRACDGTFGLSWVSCTDS</sequence>
<dbReference type="SUPFAM" id="SSF51261">
    <property type="entry name" value="Duplicated hybrid motif"/>
    <property type="match status" value="1"/>
</dbReference>
<evidence type="ECO:0000313" key="4">
    <source>
        <dbReference type="EMBL" id="MBE7326046.1"/>
    </source>
</evidence>
<organism evidence="4 5">
    <name type="scientific">Nocardioides malaquae</name>
    <dbReference type="NCBI Taxonomy" id="2773426"/>
    <lineage>
        <taxon>Bacteria</taxon>
        <taxon>Bacillati</taxon>
        <taxon>Actinomycetota</taxon>
        <taxon>Actinomycetes</taxon>
        <taxon>Propionibacteriales</taxon>
        <taxon>Nocardioidaceae</taxon>
        <taxon>Nocardioides</taxon>
    </lineage>
</organism>
<evidence type="ECO:0000256" key="1">
    <source>
        <dbReference type="ARBA" id="ARBA00022729"/>
    </source>
</evidence>
<gene>
    <name evidence="4" type="ORF">IEQ44_15480</name>
</gene>
<keyword evidence="1" id="KW-0732">Signal</keyword>
<dbReference type="PANTHER" id="PTHR21666">
    <property type="entry name" value="PEPTIDASE-RELATED"/>
    <property type="match status" value="1"/>
</dbReference>
<proteinExistence type="predicted"/>
<dbReference type="Pfam" id="PF26571">
    <property type="entry name" value="VldE"/>
    <property type="match status" value="1"/>
</dbReference>
<dbReference type="InterPro" id="IPR050570">
    <property type="entry name" value="Cell_wall_metabolism_enzyme"/>
</dbReference>
<evidence type="ECO:0000259" key="2">
    <source>
        <dbReference type="Pfam" id="PF01551"/>
    </source>
</evidence>
<dbReference type="Gene3D" id="2.70.70.10">
    <property type="entry name" value="Glucose Permease (Domain IIA)"/>
    <property type="match status" value="1"/>
</dbReference>
<feature type="domain" description="M23ase beta-sheet core" evidence="2">
    <location>
        <begin position="67"/>
        <end position="161"/>
    </location>
</feature>
<keyword evidence="5" id="KW-1185">Reference proteome</keyword>
<dbReference type="Pfam" id="PF01551">
    <property type="entry name" value="Peptidase_M23"/>
    <property type="match status" value="1"/>
</dbReference>
<protein>
    <submittedName>
        <fullName evidence="4">M23 family metallopeptidase</fullName>
    </submittedName>
</protein>
<dbReference type="EMBL" id="JADCSA010000028">
    <property type="protein sequence ID" value="MBE7326046.1"/>
    <property type="molecule type" value="Genomic_DNA"/>
</dbReference>
<accession>A0ABR9RWU4</accession>
<dbReference type="InterPro" id="IPR016047">
    <property type="entry name" value="M23ase_b-sheet_dom"/>
</dbReference>
<dbReference type="Proteomes" id="UP000756387">
    <property type="component" value="Unassembled WGS sequence"/>
</dbReference>
<dbReference type="InterPro" id="IPR011055">
    <property type="entry name" value="Dup_hybrid_motif"/>
</dbReference>
<name>A0ABR9RWU4_9ACTN</name>
<comment type="caution">
    <text evidence="4">The sequence shown here is derived from an EMBL/GenBank/DDBJ whole genome shotgun (WGS) entry which is preliminary data.</text>
</comment>
<reference evidence="4 5" key="1">
    <citation type="submission" date="2020-10" db="EMBL/GenBank/DDBJ databases">
        <title>Nocardioides sp. isolated from sludge.</title>
        <authorList>
            <person name="Zhang X."/>
        </authorList>
    </citation>
    <scope>NUCLEOTIDE SEQUENCE [LARGE SCALE GENOMIC DNA]</scope>
    <source>
        <strain evidence="4 5">Y6</strain>
    </source>
</reference>